<feature type="domain" description="Lcl C-terminal" evidence="1">
    <location>
        <begin position="385"/>
        <end position="547"/>
    </location>
</feature>
<dbReference type="InterPro" id="IPR011460">
    <property type="entry name" value="Lcl_C"/>
</dbReference>
<protein>
    <submittedName>
        <fullName evidence="2">DUF1566 domain-containing protein</fullName>
    </submittedName>
</protein>
<keyword evidence="3" id="KW-1185">Reference proteome</keyword>
<dbReference type="InterPro" id="IPR013783">
    <property type="entry name" value="Ig-like_fold"/>
</dbReference>
<dbReference type="RefSeq" id="WP_305891887.1">
    <property type="nucleotide sequence ID" value="NZ_JAUZVZ010000001.1"/>
</dbReference>
<dbReference type="Pfam" id="PF07603">
    <property type="entry name" value="Lcl_C"/>
    <property type="match status" value="1"/>
</dbReference>
<gene>
    <name evidence="2" type="ORF">Q3O60_00190</name>
</gene>
<dbReference type="PROSITE" id="PS51257">
    <property type="entry name" value="PROKAR_LIPOPROTEIN"/>
    <property type="match status" value="1"/>
</dbReference>
<sequence>MTIKRFSLLLLLIGLLLGCGGKGEEASALASVNAGADREIIAGGSFTLRAQGDPAGGEYQWRQLSGPALSELPATGAELTIALPTEITDALLMFEVEYRLADGNVLRDRVQVRVIPRVSSPVALIQSSVAPGTSLTTGVPLLLTAEDSFDPEGQSLSYHWQQLAGPMPWLPQPSSAAELVLKAPLLADDANFRFELTVTNTAGLLDSADIEFQVQANANGIYADAGPDRTVQEFARVQLDGRHSATLHGELECHWQQVTGATIDVADPLSCQTNFIVPDSRQEPLIELQLHVRDSRDETDSATLRLTVLSSQLHFQVDTGQDRCFDLIGEIDCENTSFPRQDADFGRDSISPFLNKIGQGRAGFDFSKLDQFGDELPTSATVFSCLRDNVTGLIWELKQPAAPGVATAELRSASNSYSWTLNEDGNGEQPGEAAAALSSCPSSVDCGTEQYIADVNASLYCGGANWRLPTVTELNSLLDFGGETTLDEELFLHEAEPAALGHLYYWTQQSSAEGGGGHSAWVIDMQNGNDNSLPKRSDSRAYIRLVRNP</sequence>
<reference evidence="2 3" key="1">
    <citation type="submission" date="2023-08" db="EMBL/GenBank/DDBJ databases">
        <authorList>
            <person name="Joshi A."/>
            <person name="Thite S."/>
        </authorList>
    </citation>
    <scope>NUCLEOTIDE SEQUENCE [LARGE SCALE GENOMIC DNA]</scope>
    <source>
        <strain evidence="2 3">AC40</strain>
    </source>
</reference>
<name>A0ABT9GU83_9GAMM</name>
<dbReference type="Proteomes" id="UP001231616">
    <property type="component" value="Unassembled WGS sequence"/>
</dbReference>
<evidence type="ECO:0000259" key="1">
    <source>
        <dbReference type="Pfam" id="PF07603"/>
    </source>
</evidence>
<comment type="caution">
    <text evidence="2">The sequence shown here is derived from an EMBL/GenBank/DDBJ whole genome shotgun (WGS) entry which is preliminary data.</text>
</comment>
<dbReference type="EMBL" id="JAUZVZ010000001">
    <property type="protein sequence ID" value="MDP4534614.1"/>
    <property type="molecule type" value="Genomic_DNA"/>
</dbReference>
<proteinExistence type="predicted"/>
<evidence type="ECO:0000313" key="3">
    <source>
        <dbReference type="Proteomes" id="UP001231616"/>
    </source>
</evidence>
<organism evidence="2 3">
    <name type="scientific">Alkalimonas collagenimarina</name>
    <dbReference type="NCBI Taxonomy" id="400390"/>
    <lineage>
        <taxon>Bacteria</taxon>
        <taxon>Pseudomonadati</taxon>
        <taxon>Pseudomonadota</taxon>
        <taxon>Gammaproteobacteria</taxon>
        <taxon>Alkalimonas</taxon>
    </lineage>
</organism>
<evidence type="ECO:0000313" key="2">
    <source>
        <dbReference type="EMBL" id="MDP4534614.1"/>
    </source>
</evidence>
<accession>A0ABT9GU83</accession>
<dbReference type="Gene3D" id="2.60.40.10">
    <property type="entry name" value="Immunoglobulins"/>
    <property type="match status" value="2"/>
</dbReference>